<dbReference type="EMBL" id="LAZR01024238">
    <property type="protein sequence ID" value="KKL75831.1"/>
    <property type="molecule type" value="Genomic_DNA"/>
</dbReference>
<evidence type="ECO:0000313" key="3">
    <source>
        <dbReference type="EMBL" id="KKM84053.1"/>
    </source>
</evidence>
<sequence>MSVYERVPFITTPQITTSGTTTTLDVVNGERQVPLSKDEIGQRLKGWMTASLPCVVCGRTLQNVFEGSVNQPSGGLAFTSGGHYGSTVYDPFNDESLELNICDECLTKASSTLRILRYKRIPQSELETTHESRFWDAARD</sequence>
<accession>A0A0F9FBH9</accession>
<evidence type="ECO:0000313" key="2">
    <source>
        <dbReference type="EMBL" id="KKM74607.1"/>
    </source>
</evidence>
<reference evidence="1" key="1">
    <citation type="journal article" date="2015" name="Nature">
        <title>Complex archaea that bridge the gap between prokaryotes and eukaryotes.</title>
        <authorList>
            <person name="Spang A."/>
            <person name="Saw J.H."/>
            <person name="Jorgensen S.L."/>
            <person name="Zaremba-Niedzwiedzka K."/>
            <person name="Martijn J."/>
            <person name="Lind A.E."/>
            <person name="van Eijk R."/>
            <person name="Schleper C."/>
            <person name="Guy L."/>
            <person name="Ettema T.J."/>
        </authorList>
    </citation>
    <scope>NUCLEOTIDE SEQUENCE</scope>
</reference>
<comment type="caution">
    <text evidence="1">The sequence shown here is derived from an EMBL/GenBank/DDBJ whole genome shotgun (WGS) entry which is preliminary data.</text>
</comment>
<gene>
    <name evidence="3" type="ORF">LCGC14_1303060</name>
    <name evidence="2" type="ORF">LCGC14_1398610</name>
    <name evidence="1" type="ORF">LCGC14_2051000</name>
</gene>
<proteinExistence type="predicted"/>
<dbReference type="EMBL" id="LAZR01007623">
    <property type="protein sequence ID" value="KKM84053.1"/>
    <property type="molecule type" value="Genomic_DNA"/>
</dbReference>
<name>A0A0F9FBH9_9ZZZZ</name>
<evidence type="ECO:0000313" key="1">
    <source>
        <dbReference type="EMBL" id="KKL75831.1"/>
    </source>
</evidence>
<dbReference type="AlphaFoldDB" id="A0A0F9FBH9"/>
<dbReference type="EMBL" id="LAZR01009113">
    <property type="protein sequence ID" value="KKM74607.1"/>
    <property type="molecule type" value="Genomic_DNA"/>
</dbReference>
<organism evidence="1">
    <name type="scientific">marine sediment metagenome</name>
    <dbReference type="NCBI Taxonomy" id="412755"/>
    <lineage>
        <taxon>unclassified sequences</taxon>
        <taxon>metagenomes</taxon>
        <taxon>ecological metagenomes</taxon>
    </lineage>
</organism>
<protein>
    <submittedName>
        <fullName evidence="1">Uncharacterized protein</fullName>
    </submittedName>
</protein>